<dbReference type="Proteomes" id="UP000237105">
    <property type="component" value="Unassembled WGS sequence"/>
</dbReference>
<protein>
    <submittedName>
        <fullName evidence="1">Uncharacterized protein</fullName>
    </submittedName>
</protein>
<sequence>MNLAHMETSTLSSIYGNGKIYSFLCVSNVVIKVDSPTMINLGVWSYATPIMYAFQASCCSKCFISSYFMSRPAPNPTVLLVSPVSGICRSQKWTDRNPASSKQSLISGNDHLITRPIAV</sequence>
<dbReference type="OrthoDB" id="10270455at2759"/>
<dbReference type="AlphaFoldDB" id="A0A2P5BND0"/>
<organism evidence="1 2">
    <name type="scientific">Parasponia andersonii</name>
    <name type="common">Sponia andersonii</name>
    <dbReference type="NCBI Taxonomy" id="3476"/>
    <lineage>
        <taxon>Eukaryota</taxon>
        <taxon>Viridiplantae</taxon>
        <taxon>Streptophyta</taxon>
        <taxon>Embryophyta</taxon>
        <taxon>Tracheophyta</taxon>
        <taxon>Spermatophyta</taxon>
        <taxon>Magnoliopsida</taxon>
        <taxon>eudicotyledons</taxon>
        <taxon>Gunneridae</taxon>
        <taxon>Pentapetalae</taxon>
        <taxon>rosids</taxon>
        <taxon>fabids</taxon>
        <taxon>Rosales</taxon>
        <taxon>Cannabaceae</taxon>
        <taxon>Parasponia</taxon>
    </lineage>
</organism>
<proteinExistence type="predicted"/>
<evidence type="ECO:0000313" key="2">
    <source>
        <dbReference type="Proteomes" id="UP000237105"/>
    </source>
</evidence>
<reference evidence="2" key="1">
    <citation type="submission" date="2016-06" db="EMBL/GenBank/DDBJ databases">
        <title>Parallel loss of symbiosis genes in relatives of nitrogen-fixing non-legume Parasponia.</title>
        <authorList>
            <person name="Van Velzen R."/>
            <person name="Holmer R."/>
            <person name="Bu F."/>
            <person name="Rutten L."/>
            <person name="Van Zeijl A."/>
            <person name="Liu W."/>
            <person name="Santuari L."/>
            <person name="Cao Q."/>
            <person name="Sharma T."/>
            <person name="Shen D."/>
            <person name="Roswanjaya Y."/>
            <person name="Wardhani T."/>
            <person name="Kalhor M.S."/>
            <person name="Jansen J."/>
            <person name="Van den Hoogen J."/>
            <person name="Gungor B."/>
            <person name="Hartog M."/>
            <person name="Hontelez J."/>
            <person name="Verver J."/>
            <person name="Yang W.-C."/>
            <person name="Schijlen E."/>
            <person name="Repin R."/>
            <person name="Schilthuizen M."/>
            <person name="Schranz E."/>
            <person name="Heidstra R."/>
            <person name="Miyata K."/>
            <person name="Fedorova E."/>
            <person name="Kohlen W."/>
            <person name="Bisseling T."/>
            <person name="Smit S."/>
            <person name="Geurts R."/>
        </authorList>
    </citation>
    <scope>NUCLEOTIDE SEQUENCE [LARGE SCALE GENOMIC DNA]</scope>
    <source>
        <strain evidence="2">cv. WU1-14</strain>
    </source>
</reference>
<dbReference type="EMBL" id="JXTB01000247">
    <property type="protein sequence ID" value="PON50305.1"/>
    <property type="molecule type" value="Genomic_DNA"/>
</dbReference>
<accession>A0A2P5BND0</accession>
<evidence type="ECO:0000313" key="1">
    <source>
        <dbReference type="EMBL" id="PON50305.1"/>
    </source>
</evidence>
<gene>
    <name evidence="1" type="ORF">PanWU01x14_223910</name>
</gene>
<keyword evidence="2" id="KW-1185">Reference proteome</keyword>
<comment type="caution">
    <text evidence="1">The sequence shown here is derived from an EMBL/GenBank/DDBJ whole genome shotgun (WGS) entry which is preliminary data.</text>
</comment>
<name>A0A2P5BND0_PARAD</name>